<dbReference type="Gene3D" id="3.30.2350.10">
    <property type="entry name" value="Pseudouridine synthase"/>
    <property type="match status" value="1"/>
</dbReference>
<comment type="catalytic activity">
    <reaction evidence="1 5">
        <text>uridine(55) in tRNA = pseudouridine(55) in tRNA</text>
        <dbReference type="Rhea" id="RHEA:42532"/>
        <dbReference type="Rhea" id="RHEA-COMP:10101"/>
        <dbReference type="Rhea" id="RHEA-COMP:10102"/>
        <dbReference type="ChEBI" id="CHEBI:65314"/>
        <dbReference type="ChEBI" id="CHEBI:65315"/>
        <dbReference type="EC" id="5.4.99.25"/>
    </reaction>
</comment>
<dbReference type="NCBIfam" id="TIGR00431">
    <property type="entry name" value="TruB"/>
    <property type="match status" value="1"/>
</dbReference>
<dbReference type="GO" id="GO:0003723">
    <property type="term" value="F:RNA binding"/>
    <property type="evidence" value="ECO:0007669"/>
    <property type="project" value="InterPro"/>
</dbReference>
<reference evidence="8 10" key="1">
    <citation type="submission" date="2015-09" db="EMBL/GenBank/DDBJ databases">
        <authorList>
            <consortium name="Pathogen Informatics"/>
        </authorList>
    </citation>
    <scope>NUCLEOTIDE SEQUENCE [LARGE SCALE GENOMIC DNA]</scope>
    <source>
        <strain evidence="8 10">2789STDY5608868</strain>
    </source>
</reference>
<evidence type="ECO:0000256" key="3">
    <source>
        <dbReference type="ARBA" id="ARBA00022694"/>
    </source>
</evidence>
<proteinExistence type="inferred from homology"/>
<dbReference type="Proteomes" id="UP000095598">
    <property type="component" value="Unassembled WGS sequence"/>
</dbReference>
<dbReference type="EMBL" id="CYXT01000016">
    <property type="protein sequence ID" value="CUN02535.1"/>
    <property type="molecule type" value="Genomic_DNA"/>
</dbReference>
<evidence type="ECO:0000259" key="6">
    <source>
        <dbReference type="Pfam" id="PF01509"/>
    </source>
</evidence>
<evidence type="ECO:0000256" key="5">
    <source>
        <dbReference type="HAMAP-Rule" id="MF_01080"/>
    </source>
</evidence>
<dbReference type="RefSeq" id="WP_055232482.1">
    <property type="nucleotide sequence ID" value="NZ_CAXSPF010000015.1"/>
</dbReference>
<dbReference type="InterPro" id="IPR014780">
    <property type="entry name" value="tRNA_psdUridine_synth_TruB"/>
</dbReference>
<gene>
    <name evidence="5 8" type="primary">truB</name>
    <name evidence="8" type="ORF">ERS852425_02130</name>
    <name evidence="9" type="ORF">RBI15_06830</name>
</gene>
<dbReference type="InterPro" id="IPR002501">
    <property type="entry name" value="PsdUridine_synth_N"/>
</dbReference>
<dbReference type="Proteomes" id="UP001243496">
    <property type="component" value="Chromosome"/>
</dbReference>
<dbReference type="CDD" id="cd02573">
    <property type="entry name" value="PseudoU_synth_EcTruB"/>
    <property type="match status" value="1"/>
</dbReference>
<dbReference type="Pfam" id="PF16198">
    <property type="entry name" value="TruB_C_2"/>
    <property type="match status" value="1"/>
</dbReference>
<evidence type="ECO:0000313" key="9">
    <source>
        <dbReference type="EMBL" id="WMD17791.1"/>
    </source>
</evidence>
<dbReference type="HAMAP" id="MF_01080">
    <property type="entry name" value="TruB_bact"/>
    <property type="match status" value="1"/>
</dbReference>
<dbReference type="GO" id="GO:0031119">
    <property type="term" value="P:tRNA pseudouridine synthesis"/>
    <property type="evidence" value="ECO:0007669"/>
    <property type="project" value="UniProtKB-UniRule"/>
</dbReference>
<evidence type="ECO:0000313" key="8">
    <source>
        <dbReference type="EMBL" id="CUN02535.1"/>
    </source>
</evidence>
<organism evidence="8 10">
    <name type="scientific">Anaerostipes hadrus</name>
    <dbReference type="NCBI Taxonomy" id="649756"/>
    <lineage>
        <taxon>Bacteria</taxon>
        <taxon>Bacillati</taxon>
        <taxon>Bacillota</taxon>
        <taxon>Clostridia</taxon>
        <taxon>Lachnospirales</taxon>
        <taxon>Lachnospiraceae</taxon>
        <taxon>Anaerostipes</taxon>
    </lineage>
</organism>
<dbReference type="GO" id="GO:1990481">
    <property type="term" value="P:mRNA pseudouridine synthesis"/>
    <property type="evidence" value="ECO:0007669"/>
    <property type="project" value="TreeGrafter"/>
</dbReference>
<comment type="similarity">
    <text evidence="2 5">Belongs to the pseudouridine synthase TruB family. Type 1 subfamily.</text>
</comment>
<reference evidence="9" key="2">
    <citation type="submission" date="2023-08" db="EMBL/GenBank/DDBJ databases">
        <title>Complete Genome Sequences of butyrate producing Anaerostipes hadrus strains BA1 and GIF7 isolated from the terminal ileum of a healthy lean male.</title>
        <authorList>
            <person name="Low A."/>
            <person name="Sheludchenko M."/>
            <person name="Cheng H.E."/>
            <person name="Koh X.Q."/>
            <person name="Lee J."/>
        </authorList>
    </citation>
    <scope>NUCLEOTIDE SEQUENCE</scope>
    <source>
        <strain evidence="9">BA1</strain>
    </source>
</reference>
<evidence type="ECO:0000259" key="7">
    <source>
        <dbReference type="Pfam" id="PF16198"/>
    </source>
</evidence>
<dbReference type="PANTHER" id="PTHR13767:SF2">
    <property type="entry name" value="PSEUDOURIDYLATE SYNTHASE TRUB1"/>
    <property type="match status" value="1"/>
</dbReference>
<dbReference type="AlphaFoldDB" id="A0A174E4U2"/>
<feature type="domain" description="tRNA pseudouridylate synthase B C-terminal" evidence="7">
    <location>
        <begin position="172"/>
        <end position="229"/>
    </location>
</feature>
<evidence type="ECO:0000256" key="2">
    <source>
        <dbReference type="ARBA" id="ARBA00005642"/>
    </source>
</evidence>
<dbReference type="InterPro" id="IPR032819">
    <property type="entry name" value="TruB_C"/>
</dbReference>
<comment type="function">
    <text evidence="5">Responsible for synthesis of pseudouridine from uracil-55 in the psi GC loop of transfer RNAs.</text>
</comment>
<name>A0A174E4U2_ANAHA</name>
<dbReference type="EC" id="5.4.99.25" evidence="5"/>
<keyword evidence="3 5" id="KW-0819">tRNA processing</keyword>
<dbReference type="EMBL" id="CP132968">
    <property type="protein sequence ID" value="WMD17791.1"/>
    <property type="molecule type" value="Genomic_DNA"/>
</dbReference>
<dbReference type="SUPFAM" id="SSF55120">
    <property type="entry name" value="Pseudouridine synthase"/>
    <property type="match status" value="1"/>
</dbReference>
<dbReference type="PANTHER" id="PTHR13767">
    <property type="entry name" value="TRNA-PSEUDOURIDINE SYNTHASE"/>
    <property type="match status" value="1"/>
</dbReference>
<dbReference type="GO" id="GO:0160148">
    <property type="term" value="F:tRNA pseudouridine(55) synthase activity"/>
    <property type="evidence" value="ECO:0007669"/>
    <property type="project" value="UniProtKB-EC"/>
</dbReference>
<accession>A0A174E4U2</accession>
<dbReference type="InterPro" id="IPR020103">
    <property type="entry name" value="PsdUridine_synth_cat_dom_sf"/>
</dbReference>
<evidence type="ECO:0000256" key="4">
    <source>
        <dbReference type="ARBA" id="ARBA00023235"/>
    </source>
</evidence>
<dbReference type="Pfam" id="PF01509">
    <property type="entry name" value="TruB_N"/>
    <property type="match status" value="1"/>
</dbReference>
<feature type="domain" description="Pseudouridine synthase II N-terminal" evidence="6">
    <location>
        <begin position="24"/>
        <end position="171"/>
    </location>
</feature>
<dbReference type="GeneID" id="92741102"/>
<keyword evidence="4 5" id="KW-0413">Isomerase</keyword>
<feature type="active site" description="Nucleophile" evidence="5">
    <location>
        <position position="39"/>
    </location>
</feature>
<evidence type="ECO:0000313" key="10">
    <source>
        <dbReference type="Proteomes" id="UP000095598"/>
    </source>
</evidence>
<sequence length="299" mass="34640">MYNGLLNIYKEKDFTSHDVVAKLRGILRQKKIGHTGTLDPNAEGVLPVCLGKGTKLCDMLTGTKKQYKVSFVFEKETDTEDIWGTVTKTHEPLKQDAPIKDTILSFVGEYDQVPPMYSAKKINGKKLYELAREGKIIERKPERIRIYDISDIEISYPEVTMTVTCSKGTYIRSLCRDIGHKLQNGACMTKLVRTRSSGFQLEYAHTLSEIEEAVKTGKIEEWIIPIEKVFLKYQKGTVKKDYDKVLFNGNPLKKEMFYEIDLDTAKKLRVYDESEQFIGIYYWKKNMFFPDKIFYDNNQ</sequence>
<evidence type="ECO:0000256" key="1">
    <source>
        <dbReference type="ARBA" id="ARBA00000385"/>
    </source>
</evidence>
<protein>
    <recommendedName>
        <fullName evidence="5">tRNA pseudouridine synthase B</fullName>
        <ecNumber evidence="5">5.4.99.25</ecNumber>
    </recommendedName>
    <alternativeName>
        <fullName evidence="5">tRNA pseudouridine(55) synthase</fullName>
        <shortName evidence="5">Psi55 synthase</shortName>
    </alternativeName>
    <alternativeName>
        <fullName evidence="5">tRNA pseudouridylate synthase</fullName>
    </alternativeName>
    <alternativeName>
        <fullName evidence="5">tRNA-uridine isomerase</fullName>
    </alternativeName>
</protein>